<proteinExistence type="predicted"/>
<evidence type="ECO:0000256" key="4">
    <source>
        <dbReference type="ARBA" id="ARBA00022643"/>
    </source>
</evidence>
<dbReference type="InterPro" id="IPR007329">
    <property type="entry name" value="FMN-bd"/>
</dbReference>
<evidence type="ECO:0000256" key="2">
    <source>
        <dbReference type="ARBA" id="ARBA00022553"/>
    </source>
</evidence>
<protein>
    <submittedName>
        <fullName evidence="8">Electron transport complex subunit RnfG</fullName>
    </submittedName>
</protein>
<evidence type="ECO:0000256" key="6">
    <source>
        <dbReference type="SAM" id="Phobius"/>
    </source>
</evidence>
<feature type="domain" description="FMN-binding" evidence="7">
    <location>
        <begin position="105"/>
        <end position="207"/>
    </location>
</feature>
<name>A0A1J5TA16_9ZZZZ</name>
<organism evidence="8">
    <name type="scientific">mine drainage metagenome</name>
    <dbReference type="NCBI Taxonomy" id="410659"/>
    <lineage>
        <taxon>unclassified sequences</taxon>
        <taxon>metagenomes</taxon>
        <taxon>ecological metagenomes</taxon>
    </lineage>
</organism>
<dbReference type="GO" id="GO:0005886">
    <property type="term" value="C:plasma membrane"/>
    <property type="evidence" value="ECO:0007669"/>
    <property type="project" value="InterPro"/>
</dbReference>
<dbReference type="AlphaFoldDB" id="A0A1J5TA16"/>
<keyword evidence="1" id="KW-0813">Transport</keyword>
<evidence type="ECO:0000256" key="5">
    <source>
        <dbReference type="ARBA" id="ARBA00022982"/>
    </source>
</evidence>
<dbReference type="Pfam" id="PF04205">
    <property type="entry name" value="FMN_bind"/>
    <property type="match status" value="1"/>
</dbReference>
<dbReference type="InterPro" id="IPR010209">
    <property type="entry name" value="Ion_transpt_RnfG/RsxG"/>
</dbReference>
<evidence type="ECO:0000313" key="8">
    <source>
        <dbReference type="EMBL" id="OIR17689.1"/>
    </source>
</evidence>
<dbReference type="GO" id="GO:0009055">
    <property type="term" value="F:electron transfer activity"/>
    <property type="evidence" value="ECO:0007669"/>
    <property type="project" value="InterPro"/>
</dbReference>
<keyword evidence="5" id="KW-0249">Electron transport</keyword>
<evidence type="ECO:0000259" key="7">
    <source>
        <dbReference type="SMART" id="SM00900"/>
    </source>
</evidence>
<accession>A0A1J5TA16</accession>
<keyword evidence="6" id="KW-1133">Transmembrane helix</keyword>
<sequence>MTTQFVSSTALIRALGLIACICGIIIVGVYEGTLDAVNANKKIALDRQIFKVLPGAKSVQAYDALPGGISPAGDHESPSGAIRFYAAYDATGKLMGIAAEGSSAGYADQVRVLYAYDPDKQVITGLGVITMRETPGIGDKILVDHDFIHNFVALDVALTSDMKTLANAVKTVKHGTKANPWEVDAISGATVTSKAVGRGINQSAAILLPRLVPHISQLRSKS</sequence>
<keyword evidence="2" id="KW-0597">Phosphoprotein</keyword>
<dbReference type="GO" id="GO:0010181">
    <property type="term" value="F:FMN binding"/>
    <property type="evidence" value="ECO:0007669"/>
    <property type="project" value="InterPro"/>
</dbReference>
<gene>
    <name evidence="8" type="primary">rnfG_1</name>
    <name evidence="8" type="ORF">GALL_19110</name>
</gene>
<dbReference type="PANTHER" id="PTHR36118:SF1">
    <property type="entry name" value="ION-TRANSLOCATING OXIDOREDUCTASE COMPLEX SUBUNIT G"/>
    <property type="match status" value="1"/>
</dbReference>
<dbReference type="PIRSF" id="PIRSF006091">
    <property type="entry name" value="E_trnsport_RnfG"/>
    <property type="match status" value="1"/>
</dbReference>
<keyword evidence="3" id="KW-0285">Flavoprotein</keyword>
<dbReference type="GO" id="GO:0022900">
    <property type="term" value="P:electron transport chain"/>
    <property type="evidence" value="ECO:0007669"/>
    <property type="project" value="InterPro"/>
</dbReference>
<evidence type="ECO:0000256" key="3">
    <source>
        <dbReference type="ARBA" id="ARBA00022630"/>
    </source>
</evidence>
<evidence type="ECO:0000256" key="1">
    <source>
        <dbReference type="ARBA" id="ARBA00022448"/>
    </source>
</evidence>
<feature type="transmembrane region" description="Helical" evidence="6">
    <location>
        <begin position="12"/>
        <end position="30"/>
    </location>
</feature>
<reference evidence="8" key="1">
    <citation type="submission" date="2016-10" db="EMBL/GenBank/DDBJ databases">
        <title>Sequence of Gallionella enrichment culture.</title>
        <authorList>
            <person name="Poehlein A."/>
            <person name="Muehling M."/>
            <person name="Daniel R."/>
        </authorList>
    </citation>
    <scope>NUCLEOTIDE SEQUENCE</scope>
</reference>
<keyword evidence="6" id="KW-0472">Membrane</keyword>
<comment type="caution">
    <text evidence="8">The sequence shown here is derived from an EMBL/GenBank/DDBJ whole genome shotgun (WGS) entry which is preliminary data.</text>
</comment>
<keyword evidence="4" id="KW-0288">FMN</keyword>
<dbReference type="EMBL" id="MLJW01000004">
    <property type="protein sequence ID" value="OIR17689.1"/>
    <property type="molecule type" value="Genomic_DNA"/>
</dbReference>
<keyword evidence="6" id="KW-0812">Transmembrane</keyword>
<dbReference type="SMART" id="SM00900">
    <property type="entry name" value="FMN_bind"/>
    <property type="match status" value="1"/>
</dbReference>
<dbReference type="PANTHER" id="PTHR36118">
    <property type="entry name" value="ION-TRANSLOCATING OXIDOREDUCTASE COMPLEX SUBUNIT G"/>
    <property type="match status" value="1"/>
</dbReference>